<name>S9TFS1_9TRYP</name>
<comment type="caution">
    <text evidence="2">The sequence shown here is derived from an EMBL/GenBank/DDBJ whole genome shotgun (WGS) entry which is preliminary data.</text>
</comment>
<feature type="region of interest" description="Disordered" evidence="1">
    <location>
        <begin position="33"/>
        <end position="57"/>
    </location>
</feature>
<organism evidence="2 3">
    <name type="scientific">Strigomonas culicis</name>
    <dbReference type="NCBI Taxonomy" id="28005"/>
    <lineage>
        <taxon>Eukaryota</taxon>
        <taxon>Discoba</taxon>
        <taxon>Euglenozoa</taxon>
        <taxon>Kinetoplastea</taxon>
        <taxon>Metakinetoplastina</taxon>
        <taxon>Trypanosomatida</taxon>
        <taxon>Trypanosomatidae</taxon>
        <taxon>Strigomonadinae</taxon>
        <taxon>Strigomonas</taxon>
    </lineage>
</organism>
<evidence type="ECO:0000313" key="2">
    <source>
        <dbReference type="EMBL" id="EPY15173.1"/>
    </source>
</evidence>
<keyword evidence="3" id="KW-1185">Reference proteome</keyword>
<dbReference type="EMBL" id="ATMH01012468">
    <property type="protein sequence ID" value="EPY15173.1"/>
    <property type="molecule type" value="Genomic_DNA"/>
</dbReference>
<evidence type="ECO:0000256" key="1">
    <source>
        <dbReference type="SAM" id="MobiDB-lite"/>
    </source>
</evidence>
<dbReference type="Proteomes" id="UP000015354">
    <property type="component" value="Unassembled WGS sequence"/>
</dbReference>
<feature type="compositionally biased region" description="Basic and acidic residues" evidence="1">
    <location>
        <begin position="33"/>
        <end position="51"/>
    </location>
</feature>
<proteinExistence type="predicted"/>
<reference evidence="2 3" key="1">
    <citation type="journal article" date="2013" name="PLoS ONE">
        <title>Predicting the Proteins of Angomonas deanei, Strigomonas culicis and Their Respective Endosymbionts Reveals New Aspects of the Trypanosomatidae Family.</title>
        <authorList>
            <person name="Motta M.C."/>
            <person name="Martins A.C."/>
            <person name="de Souza S.S."/>
            <person name="Catta-Preta C.M."/>
            <person name="Silva R."/>
            <person name="Klein C.C."/>
            <person name="de Almeida L.G."/>
            <person name="de Lima Cunha O."/>
            <person name="Ciapina L.P."/>
            <person name="Brocchi M."/>
            <person name="Colabardini A.C."/>
            <person name="de Araujo Lima B."/>
            <person name="Machado C.R."/>
            <person name="de Almeida Soares C.M."/>
            <person name="Probst C.M."/>
            <person name="de Menezes C.B."/>
            <person name="Thompson C.E."/>
            <person name="Bartholomeu D.C."/>
            <person name="Gradia D.F."/>
            <person name="Pavoni D.P."/>
            <person name="Grisard E.C."/>
            <person name="Fantinatti-Garboggini F."/>
            <person name="Marchini F.K."/>
            <person name="Rodrigues-Luiz G.F."/>
            <person name="Wagner G."/>
            <person name="Goldman G.H."/>
            <person name="Fietto J.L."/>
            <person name="Elias M.C."/>
            <person name="Goldman M.H."/>
            <person name="Sagot M.F."/>
            <person name="Pereira M."/>
            <person name="Stoco P.H."/>
            <person name="de Mendonca-Neto R.P."/>
            <person name="Teixeira S.M."/>
            <person name="Maciel T.E."/>
            <person name="de Oliveira Mendes T.A."/>
            <person name="Urmenyi T.P."/>
            <person name="de Souza W."/>
            <person name="Schenkman S."/>
            <person name="de Vasconcelos A.T."/>
        </authorList>
    </citation>
    <scope>NUCLEOTIDE SEQUENCE [LARGE SCALE GENOMIC DNA]</scope>
</reference>
<evidence type="ECO:0000313" key="3">
    <source>
        <dbReference type="Proteomes" id="UP000015354"/>
    </source>
</evidence>
<protein>
    <submittedName>
        <fullName evidence="2">Uncharacterized protein</fullName>
    </submittedName>
</protein>
<accession>S9TFS1</accession>
<dbReference type="OrthoDB" id="273825at2759"/>
<dbReference type="AlphaFoldDB" id="S9TFS1"/>
<sequence length="124" mass="13948">MEEFEKENRAEETKCKELYHTVVHRKQLLEEQRAQAAEGGRDERVASHGVEHTNTPANPACAKLSFHPDHTNTHVCEQCPTVFAHVIQGHLELVAQLEEKRKAALQACARKDSTALIMALQNIV</sequence>
<gene>
    <name evidence="2" type="ORF">STCU_12288</name>
</gene>